<dbReference type="InterPro" id="IPR001791">
    <property type="entry name" value="Laminin_G"/>
</dbReference>
<dbReference type="Pfam" id="PF00093">
    <property type="entry name" value="VWC"/>
    <property type="match status" value="1"/>
</dbReference>
<dbReference type="Gene3D" id="2.60.120.200">
    <property type="match status" value="1"/>
</dbReference>
<keyword evidence="2" id="KW-0732">Signal</keyword>
<dbReference type="Proteomes" id="UP000694867">
    <property type="component" value="Unplaced"/>
</dbReference>
<dbReference type="PROSITE" id="PS01187">
    <property type="entry name" value="EGF_CA"/>
    <property type="match status" value="3"/>
</dbReference>
<dbReference type="InterPro" id="IPR051586">
    <property type="entry name" value="PKC-binding_NELL"/>
</dbReference>
<keyword evidence="1 7" id="KW-0245">EGF-like domain</keyword>
<dbReference type="GO" id="GO:0008201">
    <property type="term" value="F:heparin binding"/>
    <property type="evidence" value="ECO:0007669"/>
    <property type="project" value="TreeGrafter"/>
</dbReference>
<dbReference type="InterPro" id="IPR048287">
    <property type="entry name" value="TSPN-like_N"/>
</dbReference>
<dbReference type="SMART" id="SM00210">
    <property type="entry name" value="TSPN"/>
    <property type="match status" value="1"/>
</dbReference>
<keyword evidence="6" id="KW-0325">Glycoprotein</keyword>
<dbReference type="InterPro" id="IPR049883">
    <property type="entry name" value="NOTCH1_EGF-like"/>
</dbReference>
<dbReference type="FunFam" id="2.10.25.10:FF:000038">
    <property type="entry name" value="Fibrillin 2"/>
    <property type="match status" value="4"/>
</dbReference>
<accession>A0AAJ7WJI7</accession>
<keyword evidence="4" id="KW-0106">Calcium</keyword>
<evidence type="ECO:0000256" key="5">
    <source>
        <dbReference type="ARBA" id="ARBA00023157"/>
    </source>
</evidence>
<dbReference type="Pfam" id="PF02210">
    <property type="entry name" value="Laminin_G_2"/>
    <property type="match status" value="1"/>
</dbReference>
<dbReference type="PANTHER" id="PTHR24042">
    <property type="entry name" value="NEL HOMOLOG"/>
    <property type="match status" value="1"/>
</dbReference>
<dbReference type="GO" id="GO:0005509">
    <property type="term" value="F:calcium ion binding"/>
    <property type="evidence" value="ECO:0007669"/>
    <property type="project" value="InterPro"/>
</dbReference>
<feature type="domain" description="EGF-like" evidence="10">
    <location>
        <begin position="511"/>
        <end position="541"/>
    </location>
</feature>
<dbReference type="PROSITE" id="PS00022">
    <property type="entry name" value="EGF_1"/>
    <property type="match status" value="1"/>
</dbReference>
<dbReference type="InterPro" id="IPR018097">
    <property type="entry name" value="EGF_Ca-bd_CS"/>
</dbReference>
<feature type="disulfide bond" evidence="7">
    <location>
        <begin position="513"/>
        <end position="523"/>
    </location>
</feature>
<evidence type="ECO:0000256" key="8">
    <source>
        <dbReference type="SAM" id="Coils"/>
    </source>
</evidence>
<evidence type="ECO:0000313" key="11">
    <source>
        <dbReference type="Proteomes" id="UP000694867"/>
    </source>
</evidence>
<dbReference type="InterPro" id="IPR000152">
    <property type="entry name" value="EGF-type_Asp/Asn_hydroxyl_site"/>
</dbReference>
<dbReference type="GeneID" id="100905402"/>
<dbReference type="KEGG" id="goe:100905402"/>
<keyword evidence="12" id="KW-0418">Kinase</keyword>
<feature type="compositionally biased region" description="Polar residues" evidence="9">
    <location>
        <begin position="829"/>
        <end position="840"/>
    </location>
</feature>
<feature type="coiled-coil region" evidence="8">
    <location>
        <begin position="228"/>
        <end position="262"/>
    </location>
</feature>
<dbReference type="AlphaFoldDB" id="A0AAJ7WJI7"/>
<feature type="domain" description="EGF-like" evidence="10">
    <location>
        <begin position="471"/>
        <end position="510"/>
    </location>
</feature>
<organism evidence="11 12">
    <name type="scientific">Galendromus occidentalis</name>
    <name type="common">western predatory mite</name>
    <dbReference type="NCBI Taxonomy" id="34638"/>
    <lineage>
        <taxon>Eukaryota</taxon>
        <taxon>Metazoa</taxon>
        <taxon>Ecdysozoa</taxon>
        <taxon>Arthropoda</taxon>
        <taxon>Chelicerata</taxon>
        <taxon>Arachnida</taxon>
        <taxon>Acari</taxon>
        <taxon>Parasitiformes</taxon>
        <taxon>Mesostigmata</taxon>
        <taxon>Gamasina</taxon>
        <taxon>Phytoseioidea</taxon>
        <taxon>Phytoseiidae</taxon>
        <taxon>Typhlodrominae</taxon>
        <taxon>Galendromus</taxon>
    </lineage>
</organism>
<dbReference type="InterPro" id="IPR024731">
    <property type="entry name" value="NELL2-like_EGF"/>
</dbReference>
<dbReference type="InterPro" id="IPR001007">
    <property type="entry name" value="VWF_dom"/>
</dbReference>
<proteinExistence type="predicted"/>
<dbReference type="InterPro" id="IPR009030">
    <property type="entry name" value="Growth_fac_rcpt_cys_sf"/>
</dbReference>
<dbReference type="SUPFAM" id="SSF49899">
    <property type="entry name" value="Concanavalin A-like lectins/glucanases"/>
    <property type="match status" value="1"/>
</dbReference>
<feature type="domain" description="EGF-like" evidence="10">
    <location>
        <begin position="386"/>
        <end position="427"/>
    </location>
</feature>
<dbReference type="GO" id="GO:0016301">
    <property type="term" value="F:kinase activity"/>
    <property type="evidence" value="ECO:0007669"/>
    <property type="project" value="UniProtKB-KW"/>
</dbReference>
<dbReference type="CDD" id="cd00054">
    <property type="entry name" value="EGF_CA"/>
    <property type="match status" value="4"/>
</dbReference>
<dbReference type="PROSITE" id="PS01208">
    <property type="entry name" value="VWFC_1"/>
    <property type="match status" value="1"/>
</dbReference>
<dbReference type="Pfam" id="PF07645">
    <property type="entry name" value="EGF_CA"/>
    <property type="match status" value="3"/>
</dbReference>
<evidence type="ECO:0000259" key="10">
    <source>
        <dbReference type="PROSITE" id="PS50026"/>
    </source>
</evidence>
<evidence type="ECO:0000256" key="4">
    <source>
        <dbReference type="ARBA" id="ARBA00022837"/>
    </source>
</evidence>
<dbReference type="Gene3D" id="2.10.25.10">
    <property type="entry name" value="Laminin"/>
    <property type="match status" value="6"/>
</dbReference>
<feature type="domain" description="EGF-like" evidence="10">
    <location>
        <begin position="588"/>
        <end position="624"/>
    </location>
</feature>
<dbReference type="PROSITE" id="PS00010">
    <property type="entry name" value="ASX_HYDROXYL"/>
    <property type="match status" value="4"/>
</dbReference>
<feature type="domain" description="EGF-like" evidence="10">
    <location>
        <begin position="543"/>
        <end position="581"/>
    </location>
</feature>
<feature type="region of interest" description="Disordered" evidence="9">
    <location>
        <begin position="800"/>
        <end position="840"/>
    </location>
</feature>
<gene>
    <name evidence="12" type="primary">LOC100905402</name>
</gene>
<dbReference type="SMART" id="SM00179">
    <property type="entry name" value="EGF_CA"/>
    <property type="match status" value="5"/>
</dbReference>
<comment type="caution">
    <text evidence="7">Lacks conserved residue(s) required for the propagation of feature annotation.</text>
</comment>
<dbReference type="Pfam" id="PF12947">
    <property type="entry name" value="EGF_3"/>
    <property type="match status" value="1"/>
</dbReference>
<dbReference type="InterPro" id="IPR013320">
    <property type="entry name" value="ConA-like_dom_sf"/>
</dbReference>
<evidence type="ECO:0000256" key="7">
    <source>
        <dbReference type="PROSITE-ProRule" id="PRU00076"/>
    </source>
</evidence>
<dbReference type="PROSITE" id="PS50026">
    <property type="entry name" value="EGF_3"/>
    <property type="match status" value="6"/>
</dbReference>
<feature type="compositionally biased region" description="Polar residues" evidence="9">
    <location>
        <begin position="809"/>
        <end position="819"/>
    </location>
</feature>
<keyword evidence="3" id="KW-0677">Repeat</keyword>
<reference evidence="12" key="1">
    <citation type="submission" date="2025-08" db="UniProtKB">
        <authorList>
            <consortium name="RefSeq"/>
        </authorList>
    </citation>
    <scope>IDENTIFICATION</scope>
</reference>
<feature type="disulfide bond" evidence="7">
    <location>
        <begin position="531"/>
        <end position="540"/>
    </location>
</feature>
<dbReference type="GO" id="GO:0048513">
    <property type="term" value="P:animal organ development"/>
    <property type="evidence" value="ECO:0007669"/>
    <property type="project" value="UniProtKB-ARBA"/>
</dbReference>
<evidence type="ECO:0000256" key="6">
    <source>
        <dbReference type="ARBA" id="ARBA00023180"/>
    </source>
</evidence>
<keyword evidence="11" id="KW-1185">Reference proteome</keyword>
<keyword evidence="5 7" id="KW-1015">Disulfide bond</keyword>
<name>A0AAJ7WJI7_9ACAR</name>
<sequence>MIGMFQRALRDIVSQQLPSVETRAIDSIAVLNYFLYTSQNSTTERPMRIVDRTLESTIRVLNQNEFAIMTNLRQDHGSAGTLLYLEDIRTKTRLLEIQSSSRRAEVRVFFADRDGGVRSALFQNVQLGDQRWHQVALRFSGDEVSLFVDCVRVGARLIPERHQANITKDTRLLLFGRLDSYILSGDVEYLKVAAGSQAVAQLQCPQMDTECPTCGEFQVLQKQQNDIVAQLVGEKKQLQKQVDHLLKMVFELKDSVEELERTALPHCWPDGKRISDGTVWREGCKQCVCKVEQKITCSRIVCPAIQNCVDPNIDPCCKSPCGRNCSHSGSDIAHGTSLNKRNDRGCTVISCNAGVLSFRNETCQELSCPESERIVEEGECCPKCRLADHCGSFKGQCAENAVCVGHGFSAKCVCIEGFEGDGRVTCQDIDECLSEAQHHCPEHSVCVNAAGNYSCHCQDGFKMDSNDFCVDIDECSENDFCDGGATCVNTLGGYQCTCPEGYRSEGRSCKPVCSSPCKHGGLCVAPERCECRLGYRGAFCEHDVNECQENLHRCGSHATCINLPGWYTCQCNSGYDAVMINGTTKCIDVDECATGQHVCSSESVCINREGSYHCHCPDDAENCPTSCQVTDRGLVKTIQSGGKWLDEATCERCACDSGARLCKPVECNCDQNPSRRCCPHCFQNDEFQCKISGDNGTRLLVANGQRYTHGCQICECMFGSLDCWTTTCPRLACSEPQFPADLCCPICLDEDLCAPAASRGRGCHHPGSLFSGDVQQTPLGRVTTCQGCPSSGEVLHRVHNPARGRARNSADSPPETSFKNGHYGIPSGGWSSTTAPEPPR</sequence>
<evidence type="ECO:0000256" key="3">
    <source>
        <dbReference type="ARBA" id="ARBA00022737"/>
    </source>
</evidence>
<dbReference type="PROSITE" id="PS01186">
    <property type="entry name" value="EGF_2"/>
    <property type="match status" value="4"/>
</dbReference>
<dbReference type="PANTHER" id="PTHR24042:SF5">
    <property type="entry name" value="EGF-LIKE CALCIUM-BINDING DOMAIN-CONTAINING PROTEIN"/>
    <property type="match status" value="1"/>
</dbReference>
<protein>
    <submittedName>
        <fullName evidence="12">Protein kinase C-binding protein NELL2</fullName>
    </submittedName>
</protein>
<dbReference type="InterPro" id="IPR001881">
    <property type="entry name" value="EGF-like_Ca-bd_dom"/>
</dbReference>
<dbReference type="SMART" id="SM00181">
    <property type="entry name" value="EGF"/>
    <property type="match status" value="6"/>
</dbReference>
<evidence type="ECO:0000313" key="12">
    <source>
        <dbReference type="RefSeq" id="XP_028968268.1"/>
    </source>
</evidence>
<evidence type="ECO:0000256" key="9">
    <source>
        <dbReference type="SAM" id="MobiDB-lite"/>
    </source>
</evidence>
<keyword evidence="12" id="KW-0808">Transferase</keyword>
<dbReference type="SMART" id="SM00214">
    <property type="entry name" value="VWC"/>
    <property type="match status" value="3"/>
</dbReference>
<dbReference type="RefSeq" id="XP_028968268.1">
    <property type="nucleotide sequence ID" value="XM_029112435.1"/>
</dbReference>
<keyword evidence="8" id="KW-0175">Coiled coil</keyword>
<feature type="domain" description="EGF-like" evidence="10">
    <location>
        <begin position="428"/>
        <end position="470"/>
    </location>
</feature>
<evidence type="ECO:0000256" key="1">
    <source>
        <dbReference type="ARBA" id="ARBA00022536"/>
    </source>
</evidence>
<evidence type="ECO:0000256" key="2">
    <source>
        <dbReference type="ARBA" id="ARBA00022729"/>
    </source>
</evidence>
<dbReference type="GO" id="GO:0005615">
    <property type="term" value="C:extracellular space"/>
    <property type="evidence" value="ECO:0007669"/>
    <property type="project" value="TreeGrafter"/>
</dbReference>
<dbReference type="InterPro" id="IPR000742">
    <property type="entry name" value="EGF"/>
</dbReference>
<dbReference type="SUPFAM" id="SSF57184">
    <property type="entry name" value="Growth factor receptor domain"/>
    <property type="match status" value="2"/>
</dbReference>